<dbReference type="InterPro" id="IPR009057">
    <property type="entry name" value="Homeodomain-like_sf"/>
</dbReference>
<evidence type="ECO:0000256" key="1">
    <source>
        <dbReference type="ARBA" id="ARBA00023015"/>
    </source>
</evidence>
<feature type="domain" description="HTH tetR-type" evidence="5">
    <location>
        <begin position="1"/>
        <end position="60"/>
    </location>
</feature>
<dbReference type="SUPFAM" id="SSF48498">
    <property type="entry name" value="Tetracyclin repressor-like, C-terminal domain"/>
    <property type="match status" value="1"/>
</dbReference>
<keyword evidence="3" id="KW-0804">Transcription</keyword>
<organism evidence="6 7">
    <name type="scientific">Sulfidibacter corallicola</name>
    <dbReference type="NCBI Taxonomy" id="2818388"/>
    <lineage>
        <taxon>Bacteria</taxon>
        <taxon>Pseudomonadati</taxon>
        <taxon>Acidobacteriota</taxon>
        <taxon>Holophagae</taxon>
        <taxon>Acanthopleuribacterales</taxon>
        <taxon>Acanthopleuribacteraceae</taxon>
        <taxon>Sulfidibacter</taxon>
    </lineage>
</organism>
<evidence type="ECO:0000256" key="3">
    <source>
        <dbReference type="ARBA" id="ARBA00023163"/>
    </source>
</evidence>
<dbReference type="SUPFAM" id="SSF46689">
    <property type="entry name" value="Homeodomain-like"/>
    <property type="match status" value="1"/>
</dbReference>
<dbReference type="Gene3D" id="1.10.10.60">
    <property type="entry name" value="Homeodomain-like"/>
    <property type="match status" value="1"/>
</dbReference>
<dbReference type="KEGG" id="scor:J3U87_17505"/>
<sequence length="191" mass="20835">MEREPTVMLAMENYWREGVQALSINEVCRRTNLSKPSLYREFGGEDGLLDAALECYGKVVIAPMIAGLDSERSFAETLESMIDTLTAPRDAPQGCLLVKMRGSPESLGTLAKARVDAMVHSLQEAYEALFLRARSLGEARNDVTPRLAARYLDTQVTTVLRQLGSGEEPDQVKAEARLSFAALLPGAASIS</sequence>
<evidence type="ECO:0000256" key="2">
    <source>
        <dbReference type="ARBA" id="ARBA00023125"/>
    </source>
</evidence>
<dbReference type="InterPro" id="IPR001647">
    <property type="entry name" value="HTH_TetR"/>
</dbReference>
<dbReference type="PANTHER" id="PTHR47506:SF1">
    <property type="entry name" value="HTH-TYPE TRANSCRIPTIONAL REGULATOR YJDC"/>
    <property type="match status" value="1"/>
</dbReference>
<dbReference type="EMBL" id="CP071793">
    <property type="protein sequence ID" value="QTD54244.1"/>
    <property type="molecule type" value="Genomic_DNA"/>
</dbReference>
<evidence type="ECO:0000256" key="4">
    <source>
        <dbReference type="PROSITE-ProRule" id="PRU00335"/>
    </source>
</evidence>
<dbReference type="Proteomes" id="UP000663929">
    <property type="component" value="Chromosome"/>
</dbReference>
<dbReference type="Gene3D" id="1.10.357.10">
    <property type="entry name" value="Tetracycline Repressor, domain 2"/>
    <property type="match status" value="1"/>
</dbReference>
<feature type="DNA-binding region" description="H-T-H motif" evidence="4">
    <location>
        <begin position="23"/>
        <end position="42"/>
    </location>
</feature>
<dbReference type="PANTHER" id="PTHR47506">
    <property type="entry name" value="TRANSCRIPTIONAL REGULATORY PROTEIN"/>
    <property type="match status" value="1"/>
</dbReference>
<dbReference type="GO" id="GO:0003677">
    <property type="term" value="F:DNA binding"/>
    <property type="evidence" value="ECO:0007669"/>
    <property type="project" value="UniProtKB-UniRule"/>
</dbReference>
<evidence type="ECO:0000259" key="5">
    <source>
        <dbReference type="PROSITE" id="PS50977"/>
    </source>
</evidence>
<reference evidence="6" key="1">
    <citation type="submission" date="2021-03" db="EMBL/GenBank/DDBJ databases">
        <title>Acanthopleuribacteraceae sp. M133.</title>
        <authorList>
            <person name="Wang G."/>
        </authorList>
    </citation>
    <scope>NUCLEOTIDE SEQUENCE</scope>
    <source>
        <strain evidence="6">M133</strain>
    </source>
</reference>
<keyword evidence="2 4" id="KW-0238">DNA-binding</keyword>
<dbReference type="AlphaFoldDB" id="A0A8A4TYS2"/>
<dbReference type="Pfam" id="PF00440">
    <property type="entry name" value="TetR_N"/>
    <property type="match status" value="1"/>
</dbReference>
<protein>
    <submittedName>
        <fullName evidence="6">TetR/AcrR family transcriptional regulator</fullName>
    </submittedName>
</protein>
<accession>A0A8A4TYS2</accession>
<proteinExistence type="predicted"/>
<evidence type="ECO:0000313" key="7">
    <source>
        <dbReference type="Proteomes" id="UP000663929"/>
    </source>
</evidence>
<dbReference type="InterPro" id="IPR036271">
    <property type="entry name" value="Tet_transcr_reg_TetR-rel_C_sf"/>
</dbReference>
<gene>
    <name evidence="6" type="ORF">J3U87_17505</name>
</gene>
<keyword evidence="1" id="KW-0805">Transcription regulation</keyword>
<keyword evidence="7" id="KW-1185">Reference proteome</keyword>
<evidence type="ECO:0000313" key="6">
    <source>
        <dbReference type="EMBL" id="QTD54244.1"/>
    </source>
</evidence>
<name>A0A8A4TYS2_SULCO</name>
<dbReference type="RefSeq" id="WP_237384341.1">
    <property type="nucleotide sequence ID" value="NZ_CP071793.1"/>
</dbReference>
<dbReference type="PROSITE" id="PS50977">
    <property type="entry name" value="HTH_TETR_2"/>
    <property type="match status" value="1"/>
</dbReference>